<dbReference type="AlphaFoldDB" id="A0A8J5H1P3"/>
<protein>
    <recommendedName>
        <fullName evidence="8">CASP-like protein</fullName>
    </recommendedName>
</protein>
<dbReference type="Pfam" id="PF04535">
    <property type="entry name" value="CASP_dom"/>
    <property type="match status" value="1"/>
</dbReference>
<feature type="transmembrane region" description="Helical" evidence="8">
    <location>
        <begin position="38"/>
        <end position="57"/>
    </location>
</feature>
<gene>
    <name evidence="10" type="ORF">ZIOFF_025601</name>
</gene>
<dbReference type="InterPro" id="IPR006702">
    <property type="entry name" value="CASP_dom"/>
</dbReference>
<feature type="domain" description="Casparian strip membrane protein" evidence="9">
    <location>
        <begin position="33"/>
        <end position="189"/>
    </location>
</feature>
<dbReference type="GO" id="GO:0005886">
    <property type="term" value="C:plasma membrane"/>
    <property type="evidence" value="ECO:0007669"/>
    <property type="project" value="UniProtKB-SubCell"/>
</dbReference>
<evidence type="ECO:0000256" key="7">
    <source>
        <dbReference type="ARBA" id="ARBA00023136"/>
    </source>
</evidence>
<evidence type="ECO:0000256" key="6">
    <source>
        <dbReference type="ARBA" id="ARBA00022989"/>
    </source>
</evidence>
<sequence length="204" mass="20902">MESQFRPGFDVAPGAPPAGQPYASGAPPPSSARLLPNILRVAAIVLTFISAVVMGAARQTTTVVINDPITGVFTSLSVHTKSTYSAAYVYFVVVNVLVFCYSVVSLALTLMMSNKAGGGVSSVSLPFSVADLAAVVLLFSGNGAAAAISVVAEQGQQRLAGWEKICDIGGGFCARVNAAIVLSMFAAVAYVALVVLAMASARRL</sequence>
<comment type="subcellular location">
    <subcellularLocation>
        <location evidence="1 8">Cell membrane</location>
        <topology evidence="1 8">Multi-pass membrane protein</topology>
    </subcellularLocation>
</comment>
<name>A0A8J5H1P3_ZINOF</name>
<feature type="transmembrane region" description="Helical" evidence="8">
    <location>
        <begin position="87"/>
        <end position="112"/>
    </location>
</feature>
<organism evidence="10 11">
    <name type="scientific">Zingiber officinale</name>
    <name type="common">Ginger</name>
    <name type="synonym">Amomum zingiber</name>
    <dbReference type="NCBI Taxonomy" id="94328"/>
    <lineage>
        <taxon>Eukaryota</taxon>
        <taxon>Viridiplantae</taxon>
        <taxon>Streptophyta</taxon>
        <taxon>Embryophyta</taxon>
        <taxon>Tracheophyta</taxon>
        <taxon>Spermatophyta</taxon>
        <taxon>Magnoliopsida</taxon>
        <taxon>Liliopsida</taxon>
        <taxon>Zingiberales</taxon>
        <taxon>Zingiberaceae</taxon>
        <taxon>Zingiber</taxon>
    </lineage>
</organism>
<keyword evidence="7 8" id="KW-0472">Membrane</keyword>
<evidence type="ECO:0000256" key="1">
    <source>
        <dbReference type="ARBA" id="ARBA00004651"/>
    </source>
</evidence>
<keyword evidence="6 8" id="KW-1133">Transmembrane helix</keyword>
<dbReference type="OrthoDB" id="772477at2759"/>
<comment type="similarity">
    <text evidence="2 8">Belongs to the Casparian strip membrane proteins (CASP) family.</text>
</comment>
<dbReference type="Proteomes" id="UP000734854">
    <property type="component" value="Unassembled WGS sequence"/>
</dbReference>
<dbReference type="NCBIfam" id="TIGR01569">
    <property type="entry name" value="A_tha_TIGR01569"/>
    <property type="match status" value="1"/>
</dbReference>
<dbReference type="InterPro" id="IPR044173">
    <property type="entry name" value="CASPL"/>
</dbReference>
<evidence type="ECO:0000313" key="11">
    <source>
        <dbReference type="Proteomes" id="UP000734854"/>
    </source>
</evidence>
<evidence type="ECO:0000256" key="2">
    <source>
        <dbReference type="ARBA" id="ARBA00007651"/>
    </source>
</evidence>
<comment type="subunit">
    <text evidence="3 8">Homodimer and heterodimers.</text>
</comment>
<dbReference type="EMBL" id="JACMSC010000007">
    <property type="protein sequence ID" value="KAG6515216.1"/>
    <property type="molecule type" value="Genomic_DNA"/>
</dbReference>
<keyword evidence="5 8" id="KW-0812">Transmembrane</keyword>
<dbReference type="PANTHER" id="PTHR36488">
    <property type="entry name" value="CASP-LIKE PROTEIN 1U1"/>
    <property type="match status" value="1"/>
</dbReference>
<evidence type="ECO:0000259" key="9">
    <source>
        <dbReference type="Pfam" id="PF04535"/>
    </source>
</evidence>
<feature type="transmembrane region" description="Helical" evidence="8">
    <location>
        <begin position="172"/>
        <end position="199"/>
    </location>
</feature>
<evidence type="ECO:0000313" key="10">
    <source>
        <dbReference type="EMBL" id="KAG6515216.1"/>
    </source>
</evidence>
<keyword evidence="11" id="KW-1185">Reference proteome</keyword>
<feature type="transmembrane region" description="Helical" evidence="8">
    <location>
        <begin position="132"/>
        <end position="152"/>
    </location>
</feature>
<proteinExistence type="inferred from homology"/>
<evidence type="ECO:0000256" key="5">
    <source>
        <dbReference type="ARBA" id="ARBA00022692"/>
    </source>
</evidence>
<reference evidence="10 11" key="1">
    <citation type="submission" date="2020-08" db="EMBL/GenBank/DDBJ databases">
        <title>Plant Genome Project.</title>
        <authorList>
            <person name="Zhang R.-G."/>
        </authorList>
    </citation>
    <scope>NUCLEOTIDE SEQUENCE [LARGE SCALE GENOMIC DNA]</scope>
    <source>
        <tissue evidence="10">Rhizome</tissue>
    </source>
</reference>
<dbReference type="InterPro" id="IPR006459">
    <property type="entry name" value="CASP/CASPL"/>
</dbReference>
<dbReference type="PANTHER" id="PTHR36488:SF8">
    <property type="entry name" value="CASP-LIKE PROTEIN 1U1"/>
    <property type="match status" value="1"/>
</dbReference>
<evidence type="ECO:0000256" key="3">
    <source>
        <dbReference type="ARBA" id="ARBA00011489"/>
    </source>
</evidence>
<accession>A0A8J5H1P3</accession>
<evidence type="ECO:0000256" key="4">
    <source>
        <dbReference type="ARBA" id="ARBA00022475"/>
    </source>
</evidence>
<evidence type="ECO:0000256" key="8">
    <source>
        <dbReference type="RuleBase" id="RU361233"/>
    </source>
</evidence>
<comment type="caution">
    <text evidence="10">The sequence shown here is derived from an EMBL/GenBank/DDBJ whole genome shotgun (WGS) entry which is preliminary data.</text>
</comment>
<keyword evidence="4 8" id="KW-1003">Cell membrane</keyword>